<name>A0A7K4JPU5_GEOCA</name>
<evidence type="ECO:0000259" key="4">
    <source>
        <dbReference type="PROSITE" id="PS50175"/>
    </source>
</evidence>
<dbReference type="InterPro" id="IPR021109">
    <property type="entry name" value="Peptidase_aspartic_dom_sf"/>
</dbReference>
<dbReference type="Pfam" id="PF00692">
    <property type="entry name" value="dUTPase"/>
    <property type="match status" value="1"/>
</dbReference>
<evidence type="ECO:0000256" key="2">
    <source>
        <dbReference type="ARBA" id="ARBA00022750"/>
    </source>
</evidence>
<dbReference type="PROSITE" id="PS50175">
    <property type="entry name" value="ASP_PROT_RETROV"/>
    <property type="match status" value="1"/>
</dbReference>
<feature type="non-terminal residue" evidence="5">
    <location>
        <position position="1"/>
    </location>
</feature>
<accession>A0A7K4JPU5</accession>
<evidence type="ECO:0000256" key="1">
    <source>
        <dbReference type="ARBA" id="ARBA00022670"/>
    </source>
</evidence>
<dbReference type="InterPro" id="IPR001969">
    <property type="entry name" value="Aspartic_peptidase_AS"/>
</dbReference>
<feature type="domain" description="Peptidase A2" evidence="4">
    <location>
        <begin position="145"/>
        <end position="159"/>
    </location>
</feature>
<dbReference type="GO" id="GO:0004190">
    <property type="term" value="F:aspartic-type endopeptidase activity"/>
    <property type="evidence" value="ECO:0007669"/>
    <property type="project" value="UniProtKB-KW"/>
</dbReference>
<keyword evidence="6" id="KW-1185">Reference proteome</keyword>
<dbReference type="InterPro" id="IPR001995">
    <property type="entry name" value="Peptidase_A2_cat"/>
</dbReference>
<dbReference type="InterPro" id="IPR051592">
    <property type="entry name" value="HERV-K_Pro_peptidase_A2"/>
</dbReference>
<dbReference type="InterPro" id="IPR036157">
    <property type="entry name" value="dUTPase-like_sf"/>
</dbReference>
<dbReference type="PANTHER" id="PTHR19422:SF123">
    <property type="entry name" value="RT1 CLASS I, LOCUS CE15"/>
    <property type="match status" value="1"/>
</dbReference>
<gene>
    <name evidence="5" type="primary">Ervk9_0</name>
    <name evidence="5" type="ORF">GEOCAL_R10650</name>
</gene>
<dbReference type="PANTHER" id="PTHR19422">
    <property type="entry name" value="GAG RETROVIRAL POLYPROTEIN"/>
    <property type="match status" value="1"/>
</dbReference>
<keyword evidence="2" id="KW-0064">Aspartyl protease</keyword>
<dbReference type="Gene3D" id="2.70.40.10">
    <property type="match status" value="1"/>
</dbReference>
<protein>
    <submittedName>
        <fullName evidence="5">POK9 protein</fullName>
    </submittedName>
</protein>
<dbReference type="PROSITE" id="PS00141">
    <property type="entry name" value="ASP_PROTEASE"/>
    <property type="match status" value="1"/>
</dbReference>
<dbReference type="Proteomes" id="UP000531151">
    <property type="component" value="Unassembled WGS sequence"/>
</dbReference>
<comment type="caution">
    <text evidence="5">The sequence shown here is derived from an EMBL/GenBank/DDBJ whole genome shotgun (WGS) entry which is preliminary data.</text>
</comment>
<feature type="non-terminal residue" evidence="5">
    <location>
        <position position="159"/>
    </location>
</feature>
<dbReference type="GO" id="GO:0006508">
    <property type="term" value="P:proteolysis"/>
    <property type="evidence" value="ECO:0007669"/>
    <property type="project" value="UniProtKB-KW"/>
</dbReference>
<keyword evidence="3" id="KW-0378">Hydrolase</keyword>
<evidence type="ECO:0000256" key="3">
    <source>
        <dbReference type="ARBA" id="ARBA00022801"/>
    </source>
</evidence>
<proteinExistence type="predicted"/>
<dbReference type="SUPFAM" id="SSF51283">
    <property type="entry name" value="dUTPase-like"/>
    <property type="match status" value="1"/>
</dbReference>
<organism evidence="5 6">
    <name type="scientific">Geococcyx californianus</name>
    <name type="common">Greater roadrunner</name>
    <name type="synonym">Saurothera californiana</name>
    <dbReference type="NCBI Taxonomy" id="8947"/>
    <lineage>
        <taxon>Eukaryota</taxon>
        <taxon>Metazoa</taxon>
        <taxon>Chordata</taxon>
        <taxon>Craniata</taxon>
        <taxon>Vertebrata</taxon>
        <taxon>Euteleostomi</taxon>
        <taxon>Archelosauria</taxon>
        <taxon>Archosauria</taxon>
        <taxon>Dinosauria</taxon>
        <taxon>Saurischia</taxon>
        <taxon>Theropoda</taxon>
        <taxon>Coelurosauria</taxon>
        <taxon>Aves</taxon>
        <taxon>Neognathae</taxon>
        <taxon>Neoaves</taxon>
        <taxon>Otidimorphae</taxon>
        <taxon>Cuculiformes</taxon>
        <taxon>Neomorphidae</taxon>
        <taxon>Geococcyx</taxon>
    </lineage>
</organism>
<reference evidence="5 6" key="1">
    <citation type="submission" date="2019-09" db="EMBL/GenBank/DDBJ databases">
        <title>Bird 10,000 Genomes (B10K) Project - Family phase.</title>
        <authorList>
            <person name="Zhang G."/>
        </authorList>
    </citation>
    <scope>NUCLEOTIDE SEQUENCE [LARGE SCALE GENOMIC DNA]</scope>
    <source>
        <strain evidence="5">B10K-CU-031-07</strain>
        <tissue evidence="5">Muscle</tissue>
    </source>
</reference>
<evidence type="ECO:0000313" key="5">
    <source>
        <dbReference type="EMBL" id="NWH67325.1"/>
    </source>
</evidence>
<evidence type="ECO:0000313" key="6">
    <source>
        <dbReference type="Proteomes" id="UP000531151"/>
    </source>
</evidence>
<dbReference type="SUPFAM" id="SSF50630">
    <property type="entry name" value="Acid proteases"/>
    <property type="match status" value="1"/>
</dbReference>
<dbReference type="InterPro" id="IPR029054">
    <property type="entry name" value="dUTPase-like"/>
</dbReference>
<dbReference type="OrthoDB" id="9900537at2759"/>
<keyword evidence="1" id="KW-0645">Protease</keyword>
<dbReference type="AlphaFoldDB" id="A0A7K4JPU5"/>
<dbReference type="EMBL" id="VWPV01034300">
    <property type="protein sequence ID" value="NWH67325.1"/>
    <property type="molecule type" value="Genomic_DNA"/>
</dbReference>
<sequence length="159" mass="16469">RGSLGLDLATAVDVTLIDGRPQKIPTGIKGPLAINGQCCGALLLGRSSSSLRGLFVLPGLIDKDYEGEICIMAQTHFPPLHIPAHSKIAQLIPLPHLAADIAEGTPERGTGNFGSTGSLALLTLPLAQRPVATVVFARQDDSITLSALLDSGADLTIMA</sequence>